<dbReference type="SMART" id="SM00577">
    <property type="entry name" value="CPDc"/>
    <property type="match status" value="1"/>
</dbReference>
<name>A0A1C7NM72_9FUNG</name>
<dbReference type="InterPro" id="IPR050365">
    <property type="entry name" value="TIM50"/>
</dbReference>
<feature type="domain" description="UBC core" evidence="2">
    <location>
        <begin position="359"/>
        <end position="512"/>
    </location>
</feature>
<reference evidence="4 5" key="1">
    <citation type="submission" date="2016-03" db="EMBL/GenBank/DDBJ databases">
        <title>Choanephora cucurbitarum.</title>
        <authorList>
            <person name="Min B."/>
            <person name="Park H."/>
            <person name="Park J.-H."/>
            <person name="Shin H.-D."/>
            <person name="Choi I.-G."/>
        </authorList>
    </citation>
    <scope>NUCLEOTIDE SEQUENCE [LARGE SCALE GENOMIC DNA]</scope>
    <source>
        <strain evidence="4 5">KUS-F28377</strain>
    </source>
</reference>
<feature type="domain" description="FCP1 homology" evidence="3">
    <location>
        <begin position="102"/>
        <end position="268"/>
    </location>
</feature>
<dbReference type="PROSITE" id="PS50969">
    <property type="entry name" value="FCP1"/>
    <property type="match status" value="1"/>
</dbReference>
<evidence type="ECO:0000313" key="4">
    <source>
        <dbReference type="EMBL" id="OBZ90197.1"/>
    </source>
</evidence>
<feature type="region of interest" description="Disordered" evidence="1">
    <location>
        <begin position="661"/>
        <end position="805"/>
    </location>
</feature>
<dbReference type="Pfam" id="PF03031">
    <property type="entry name" value="NIF"/>
    <property type="match status" value="1"/>
</dbReference>
<dbReference type="InterPro" id="IPR036412">
    <property type="entry name" value="HAD-like_sf"/>
</dbReference>
<evidence type="ECO:0000313" key="5">
    <source>
        <dbReference type="Proteomes" id="UP000093000"/>
    </source>
</evidence>
<feature type="compositionally biased region" description="Polar residues" evidence="1">
    <location>
        <begin position="759"/>
        <end position="768"/>
    </location>
</feature>
<dbReference type="InterPro" id="IPR023214">
    <property type="entry name" value="HAD_sf"/>
</dbReference>
<dbReference type="PANTHER" id="PTHR12210">
    <property type="entry name" value="DULLARD PROTEIN PHOSPHATASE"/>
    <property type="match status" value="1"/>
</dbReference>
<dbReference type="STRING" id="101091.A0A1C7NM72"/>
<dbReference type="SUPFAM" id="SSF56784">
    <property type="entry name" value="HAD-like"/>
    <property type="match status" value="1"/>
</dbReference>
<dbReference type="OrthoDB" id="277011at2759"/>
<comment type="caution">
    <text evidence="4">The sequence shown here is derived from an EMBL/GenBank/DDBJ whole genome shotgun (WGS) entry which is preliminary data.</text>
</comment>
<dbReference type="EMBL" id="LUGH01000059">
    <property type="protein sequence ID" value="OBZ90197.1"/>
    <property type="molecule type" value="Genomic_DNA"/>
</dbReference>
<evidence type="ECO:0000256" key="1">
    <source>
        <dbReference type="SAM" id="MobiDB-lite"/>
    </source>
</evidence>
<feature type="compositionally biased region" description="Basic and acidic residues" evidence="1">
    <location>
        <begin position="738"/>
        <end position="758"/>
    </location>
</feature>
<feature type="compositionally biased region" description="Basic and acidic residues" evidence="1">
    <location>
        <begin position="774"/>
        <end position="794"/>
    </location>
</feature>
<dbReference type="InterPro" id="IPR004274">
    <property type="entry name" value="FCP1_dom"/>
</dbReference>
<dbReference type="CDD" id="cd23814">
    <property type="entry name" value="UEV_AKTIP"/>
    <property type="match status" value="1"/>
</dbReference>
<dbReference type="InterPro" id="IPR016135">
    <property type="entry name" value="UBQ-conjugating_enzyme/RWD"/>
</dbReference>
<dbReference type="InParanoid" id="A0A1C7NM72"/>
<dbReference type="Pfam" id="PF00179">
    <property type="entry name" value="UQ_con"/>
    <property type="match status" value="1"/>
</dbReference>
<dbReference type="Proteomes" id="UP000093000">
    <property type="component" value="Unassembled WGS sequence"/>
</dbReference>
<dbReference type="SMART" id="SM00212">
    <property type="entry name" value="UBCc"/>
    <property type="match status" value="1"/>
</dbReference>
<sequence length="805" mass="91116">MVLTQYQQANVNLPQSYTPTQTQKNQQKALLDQPEAVLASDPPLLTISHSQQTPDDNTLLRVGSLLDQLDDYECSTLDALMARWPSIHTRLKGMKPHLPPKKDDNKPTLVLDLDETLLHTYRNSDNDGLVDYAIYAKDGYSCLLAGRLRPGVIEFLTWAADLFEVVVWTAGCRDYATMARGCLDPDSILISHMLTRESCIRMRSGSTKEVLYIKDLCALGRDLSKTFLVDNTPHAASLNLSNLIPIEAYVGSIFDTELLELRRFLESSLVRLTDKRNDLRIILHRQLNLKRRIRERIGARKMGGSTTRSPNVSNVFSHVRTRSNSVAAAPMHRLRRLSSLDDWDDDNLTPSPHLELSSFKRYELMTEFINLKNSNHCPLGIYMMPSSENLNVWYGVLFVHQGIYQSGVFKFRVAIPESYPEYSPSVTFMSDMFHPLIDGGGNLSMSQQFPTWRPYEDYIFHVLHYIKNIFKKAVLDRLVDRHCLNKEAYRLYRTDKQVFAKLAQQCAQLSVTESYLYDHFPDDNMIRFSPISESRLDSIRSQLIGCDPMLHRLGEEEEEEEEEKEEEVIPTYHGNVENGHIPLIAPTDTLDNTNTEMASNDTLNSANVDIASTETPGNTIVNTTPAETLSNANVDIVSTEAQTAHDLDMSTYDIQAQSPVAESTGADLNKQPMETDRLSQSSNQLEPESPASTQHQHSETDEQPNSDAMNEPDHHKLDQTEDDVDSSNKDSLQQEVEVIDKLPDEETNKDSQKEDRLDSTQAIVQPTEAQLIDEDIKKQAAESVKENSELEVKEVAIMPNKNTHS</sequence>
<evidence type="ECO:0000259" key="2">
    <source>
        <dbReference type="PROSITE" id="PS50127"/>
    </source>
</evidence>
<proteinExistence type="predicted"/>
<dbReference type="SUPFAM" id="SSF54495">
    <property type="entry name" value="UBC-like"/>
    <property type="match status" value="1"/>
</dbReference>
<feature type="compositionally biased region" description="Polar residues" evidence="1">
    <location>
        <begin position="678"/>
        <end position="695"/>
    </location>
</feature>
<gene>
    <name evidence="4" type="primary">CTDSPL2</name>
    <name evidence="4" type="ORF">A0J61_01746</name>
</gene>
<evidence type="ECO:0000259" key="3">
    <source>
        <dbReference type="PROSITE" id="PS50969"/>
    </source>
</evidence>
<dbReference type="Gene3D" id="3.40.50.1000">
    <property type="entry name" value="HAD superfamily/HAD-like"/>
    <property type="match status" value="1"/>
</dbReference>
<keyword evidence="5" id="KW-1185">Reference proteome</keyword>
<accession>A0A1C7NM72</accession>
<dbReference type="AlphaFoldDB" id="A0A1C7NM72"/>
<protein>
    <submittedName>
        <fullName evidence="4">CTD small phosphatase-like protein 2</fullName>
    </submittedName>
</protein>
<dbReference type="PROSITE" id="PS50127">
    <property type="entry name" value="UBC_2"/>
    <property type="match status" value="1"/>
</dbReference>
<dbReference type="CDD" id="cd07521">
    <property type="entry name" value="HAD_FCP1-like"/>
    <property type="match status" value="1"/>
</dbReference>
<dbReference type="InterPro" id="IPR000608">
    <property type="entry name" value="UBC"/>
</dbReference>
<organism evidence="4 5">
    <name type="scientific">Choanephora cucurbitarum</name>
    <dbReference type="NCBI Taxonomy" id="101091"/>
    <lineage>
        <taxon>Eukaryota</taxon>
        <taxon>Fungi</taxon>
        <taxon>Fungi incertae sedis</taxon>
        <taxon>Mucoromycota</taxon>
        <taxon>Mucoromycotina</taxon>
        <taxon>Mucoromycetes</taxon>
        <taxon>Mucorales</taxon>
        <taxon>Mucorineae</taxon>
        <taxon>Choanephoraceae</taxon>
        <taxon>Choanephoroideae</taxon>
        <taxon>Choanephora</taxon>
    </lineage>
</organism>
<dbReference type="Gene3D" id="3.10.110.10">
    <property type="entry name" value="Ubiquitin Conjugating Enzyme"/>
    <property type="match status" value="1"/>
</dbReference>